<name>A0A7J2U181_9CREN</name>
<gene>
    <name evidence="1" type="ORF">ENO26_02530</name>
</gene>
<organism evidence="1">
    <name type="scientific">Ignisphaera aggregans</name>
    <dbReference type="NCBI Taxonomy" id="334771"/>
    <lineage>
        <taxon>Archaea</taxon>
        <taxon>Thermoproteota</taxon>
        <taxon>Thermoprotei</taxon>
        <taxon>Desulfurococcales</taxon>
        <taxon>Desulfurococcaceae</taxon>
        <taxon>Ignisphaera</taxon>
    </lineage>
</organism>
<comment type="caution">
    <text evidence="1">The sequence shown here is derived from an EMBL/GenBank/DDBJ whole genome shotgun (WGS) entry which is preliminary data.</text>
</comment>
<evidence type="ECO:0000313" key="1">
    <source>
        <dbReference type="EMBL" id="HEM66436.1"/>
    </source>
</evidence>
<accession>A0A7J2U181</accession>
<sequence length="288" mass="33284">MLNESIRGVEEEKSREMCTRKVELNLYKNIDLLLDELCFILSKKRVFTHFIMNLQEEYDEKVAEEVISIVSGAYEFLVALALAKLYNISVYAWSSNCSKGNASIIESHKFLLWNGLLDFKDNFLIPYMSRASLPDIELCEESSCTLIEVTLGLSSKTLYYELNEVLNHSSALGRNVKDRILVLSVCGREFESFARFVNSAYLGKVEVKSIYSIIATLYKVKEPDRANQCDYMIHYCRSRASNIEKLMQEYLKKKENKDFIYIAKVLKDYGYIVLPAIIYKVYMLSLSI</sequence>
<dbReference type="EMBL" id="DSEU01000013">
    <property type="protein sequence ID" value="HEM66436.1"/>
    <property type="molecule type" value="Genomic_DNA"/>
</dbReference>
<dbReference type="AlphaFoldDB" id="A0A7J2U181"/>
<reference evidence="1" key="1">
    <citation type="journal article" date="2020" name="mSystems">
        <title>Genome- and Community-Level Interaction Insights into Carbon Utilization and Element Cycling Functions of Hydrothermarchaeota in Hydrothermal Sediment.</title>
        <authorList>
            <person name="Zhou Z."/>
            <person name="Liu Y."/>
            <person name="Xu W."/>
            <person name="Pan J."/>
            <person name="Luo Z.H."/>
            <person name="Li M."/>
        </authorList>
    </citation>
    <scope>NUCLEOTIDE SEQUENCE [LARGE SCALE GENOMIC DNA]</scope>
    <source>
        <strain evidence="1">SpSt-125</strain>
    </source>
</reference>
<proteinExistence type="predicted"/>
<protein>
    <submittedName>
        <fullName evidence="1">Uncharacterized protein</fullName>
    </submittedName>
</protein>